<evidence type="ECO:0000256" key="1">
    <source>
        <dbReference type="SAM" id="MobiDB-lite"/>
    </source>
</evidence>
<reference evidence="3" key="2">
    <citation type="submission" date="2016-02" db="EMBL/GenBank/DDBJ databases">
        <title>Draft genome sequence of five rapidly growing Mycobacterium species.</title>
        <authorList>
            <person name="Katahira K."/>
            <person name="Gotou Y."/>
            <person name="Iida K."/>
            <person name="Ogura Y."/>
            <person name="Hayashi T."/>
        </authorList>
    </citation>
    <scope>NUCLEOTIDE SEQUENCE [LARGE SCALE GENOMIC DNA]</scope>
    <source>
        <strain evidence="3">JCM15654</strain>
    </source>
</reference>
<evidence type="ECO:0000313" key="3">
    <source>
        <dbReference type="Proteomes" id="UP000069620"/>
    </source>
</evidence>
<dbReference type="Proteomes" id="UP000069620">
    <property type="component" value="Unassembled WGS sequence"/>
</dbReference>
<dbReference type="EMBL" id="BCSX01000050">
    <property type="protein sequence ID" value="GAS91617.1"/>
    <property type="molecule type" value="Genomic_DNA"/>
</dbReference>
<dbReference type="AlphaFoldDB" id="A0A100W4S8"/>
<protein>
    <submittedName>
        <fullName evidence="2">Uncharacterized protein</fullName>
    </submittedName>
</protein>
<reference evidence="3" key="1">
    <citation type="journal article" date="2016" name="Genome Announc.">
        <title>Draft Genome Sequences of Five Rapidly Growing Mycobacterium Species, M. thermoresistibile, M. fortuitum subsp. acetamidolyticum, M. canariasense, M. brisbanense, and M. novocastrense.</title>
        <authorList>
            <person name="Katahira K."/>
            <person name="Ogura Y."/>
            <person name="Gotoh Y."/>
            <person name="Hayashi T."/>
        </authorList>
    </citation>
    <scope>NUCLEOTIDE SEQUENCE [LARGE SCALE GENOMIC DNA]</scope>
    <source>
        <strain evidence="3">JCM15654</strain>
    </source>
</reference>
<dbReference type="STRING" id="146020.RMCB_5713"/>
<proteinExistence type="predicted"/>
<organism evidence="2 3">
    <name type="scientific">Mycolicibacterium brisbanense</name>
    <dbReference type="NCBI Taxonomy" id="146020"/>
    <lineage>
        <taxon>Bacteria</taxon>
        <taxon>Bacillati</taxon>
        <taxon>Actinomycetota</taxon>
        <taxon>Actinomycetes</taxon>
        <taxon>Mycobacteriales</taxon>
        <taxon>Mycobacteriaceae</taxon>
        <taxon>Mycolicibacterium</taxon>
    </lineage>
</organism>
<name>A0A100W4S8_9MYCO</name>
<evidence type="ECO:0000313" key="2">
    <source>
        <dbReference type="EMBL" id="GAS91617.1"/>
    </source>
</evidence>
<keyword evidence="3" id="KW-1185">Reference proteome</keyword>
<accession>A0A100W4S8</accession>
<gene>
    <name evidence="2" type="ORF">RMCB_5713</name>
</gene>
<feature type="region of interest" description="Disordered" evidence="1">
    <location>
        <begin position="72"/>
        <end position="92"/>
    </location>
</feature>
<sequence>MDTFERGVLQFVLAWAPYGGPREDDVWVQFGMTVEQLGARFAKIVAGLLPRVRALPNADRCLLQRACVHLRQSRSDAESLSQGRDLAGDEGA</sequence>
<comment type="caution">
    <text evidence="2">The sequence shown here is derived from an EMBL/GenBank/DDBJ whole genome shotgun (WGS) entry which is preliminary data.</text>
</comment>